<dbReference type="EMBL" id="JAGPXD010000002">
    <property type="protein sequence ID" value="KAH7368747.1"/>
    <property type="molecule type" value="Genomic_DNA"/>
</dbReference>
<evidence type="ECO:0000256" key="1">
    <source>
        <dbReference type="SAM" id="SignalP"/>
    </source>
</evidence>
<keyword evidence="3" id="KW-1185">Reference proteome</keyword>
<accession>A0A8K0TQ83</accession>
<organism evidence="2 3">
    <name type="scientific">Plectosphaerella cucumerina</name>
    <dbReference type="NCBI Taxonomy" id="40658"/>
    <lineage>
        <taxon>Eukaryota</taxon>
        <taxon>Fungi</taxon>
        <taxon>Dikarya</taxon>
        <taxon>Ascomycota</taxon>
        <taxon>Pezizomycotina</taxon>
        <taxon>Sordariomycetes</taxon>
        <taxon>Hypocreomycetidae</taxon>
        <taxon>Glomerellales</taxon>
        <taxon>Plectosphaerellaceae</taxon>
        <taxon>Plectosphaerella</taxon>
    </lineage>
</organism>
<sequence>MMNFAFPWRRAALVVLCALPLLLLFEAYSVYADKHHYYAPGTALAGTPTKTSQIHYLMPATSPNDKFCAVVASVLVNRFPAPYITGWRGKGRYNATEAHTAKLYSLKRYLDALPQGGDDDDLVIFGDGHDVMAQLPADAVVERYFAVAEDADRRLADRFGLSIEEARARGLRQTLFWGADKMCWPPLHDEPQCAEVPRSHLARNIFGPKTENGDSTYADARFFNAGSVIGPLGDLRAFIDAGVKAIETTFDSSFKYHSSDQIYLARLWAQQEVSRSARIEAGADSDSDGEGEVEFHVAIDYESALVQTGCYSHKWMHRLNYNNSDHTALVTEDVFDQGKMFKPVPIQMPGRVFQSMVRIYKSLPDMRYKISARDWVGGLKLDTNVATRHIFAFYHATCSKKDLVKDFKQYWFHPHLKALLGAAFRETKPGTPIADSLIDGRRWEYKTAYPEEGAWDQLGGVFTDHEAEPFLPFGTLCKGHWDLFEE</sequence>
<feature type="signal peptide" evidence="1">
    <location>
        <begin position="1"/>
        <end position="32"/>
    </location>
</feature>
<dbReference type="Proteomes" id="UP000813385">
    <property type="component" value="Unassembled WGS sequence"/>
</dbReference>
<gene>
    <name evidence="2" type="ORF">B0T11DRAFT_337840</name>
</gene>
<dbReference type="PANTHER" id="PTHR36587:SF2">
    <property type="entry name" value="EXPRESSION SITE-ASSOCIATED GENE 3 (ESAG3)-LIKE PROTEIN"/>
    <property type="match status" value="1"/>
</dbReference>
<feature type="chain" id="PRO_5035445896" evidence="1">
    <location>
        <begin position="33"/>
        <end position="486"/>
    </location>
</feature>
<evidence type="ECO:0000313" key="3">
    <source>
        <dbReference type="Proteomes" id="UP000813385"/>
    </source>
</evidence>
<name>A0A8K0TQ83_9PEZI</name>
<protein>
    <submittedName>
        <fullName evidence="2">Uncharacterized protein</fullName>
    </submittedName>
</protein>
<keyword evidence="1" id="KW-0732">Signal</keyword>
<reference evidence="2" key="1">
    <citation type="journal article" date="2021" name="Nat. Commun.">
        <title>Genetic determinants of endophytism in the Arabidopsis root mycobiome.</title>
        <authorList>
            <person name="Mesny F."/>
            <person name="Miyauchi S."/>
            <person name="Thiergart T."/>
            <person name="Pickel B."/>
            <person name="Atanasova L."/>
            <person name="Karlsson M."/>
            <person name="Huettel B."/>
            <person name="Barry K.W."/>
            <person name="Haridas S."/>
            <person name="Chen C."/>
            <person name="Bauer D."/>
            <person name="Andreopoulos W."/>
            <person name="Pangilinan J."/>
            <person name="LaButti K."/>
            <person name="Riley R."/>
            <person name="Lipzen A."/>
            <person name="Clum A."/>
            <person name="Drula E."/>
            <person name="Henrissat B."/>
            <person name="Kohler A."/>
            <person name="Grigoriev I.V."/>
            <person name="Martin F.M."/>
            <person name="Hacquard S."/>
        </authorList>
    </citation>
    <scope>NUCLEOTIDE SEQUENCE</scope>
    <source>
        <strain evidence="2">MPI-CAGE-AT-0016</strain>
    </source>
</reference>
<comment type="caution">
    <text evidence="2">The sequence shown here is derived from an EMBL/GenBank/DDBJ whole genome shotgun (WGS) entry which is preliminary data.</text>
</comment>
<dbReference type="OrthoDB" id="422736at2759"/>
<proteinExistence type="predicted"/>
<evidence type="ECO:0000313" key="2">
    <source>
        <dbReference type="EMBL" id="KAH7368747.1"/>
    </source>
</evidence>
<dbReference type="CDD" id="cd22997">
    <property type="entry name" value="GT_LH"/>
    <property type="match status" value="1"/>
</dbReference>
<dbReference type="AlphaFoldDB" id="A0A8K0TQ83"/>
<dbReference type="PANTHER" id="PTHR36587">
    <property type="entry name" value="EXPRESSION SITE-ASSOCIATED GENE 3 (ESAG3)-LIKE PROTEIN"/>
    <property type="match status" value="1"/>
</dbReference>